<dbReference type="PANTHER" id="PTHR42693">
    <property type="entry name" value="ARYLSULFATASE FAMILY MEMBER"/>
    <property type="match status" value="1"/>
</dbReference>
<dbReference type="InterPro" id="IPR017850">
    <property type="entry name" value="Alkaline_phosphatase_core_sf"/>
</dbReference>
<comment type="similarity">
    <text evidence="1">Belongs to the sulfatase family.</text>
</comment>
<feature type="signal peptide" evidence="3">
    <location>
        <begin position="1"/>
        <end position="19"/>
    </location>
</feature>
<reference evidence="5 6" key="1">
    <citation type="submission" date="2017-10" db="EMBL/GenBank/DDBJ databases">
        <title>The draft genome sequence of Lewinella nigricans NBRC 102662.</title>
        <authorList>
            <person name="Wang K."/>
        </authorList>
    </citation>
    <scope>NUCLEOTIDE SEQUENCE [LARGE SCALE GENOMIC DNA]</scope>
    <source>
        <strain evidence="5 6">NBRC 102662</strain>
    </source>
</reference>
<dbReference type="AlphaFoldDB" id="A0A2D0N174"/>
<keyword evidence="6" id="KW-1185">Reference proteome</keyword>
<evidence type="ECO:0000313" key="6">
    <source>
        <dbReference type="Proteomes" id="UP000223913"/>
    </source>
</evidence>
<dbReference type="InterPro" id="IPR050738">
    <property type="entry name" value="Sulfatase"/>
</dbReference>
<dbReference type="CDD" id="cd16145">
    <property type="entry name" value="ARS_like"/>
    <property type="match status" value="1"/>
</dbReference>
<evidence type="ECO:0000256" key="1">
    <source>
        <dbReference type="ARBA" id="ARBA00008779"/>
    </source>
</evidence>
<evidence type="ECO:0000256" key="2">
    <source>
        <dbReference type="ARBA" id="ARBA00022801"/>
    </source>
</evidence>
<dbReference type="Pfam" id="PF00884">
    <property type="entry name" value="Sulfatase"/>
    <property type="match status" value="1"/>
</dbReference>
<dbReference type="RefSeq" id="WP_099154455.1">
    <property type="nucleotide sequence ID" value="NZ_PDUD01000044.1"/>
</dbReference>
<feature type="chain" id="PRO_5012700181" evidence="3">
    <location>
        <begin position="20"/>
        <end position="498"/>
    </location>
</feature>
<dbReference type="EMBL" id="PDUD01000044">
    <property type="protein sequence ID" value="PHN02116.1"/>
    <property type="molecule type" value="Genomic_DNA"/>
</dbReference>
<evidence type="ECO:0000256" key="3">
    <source>
        <dbReference type="SAM" id="SignalP"/>
    </source>
</evidence>
<organism evidence="5 6">
    <name type="scientific">Flavilitoribacter nigricans (strain ATCC 23147 / DSM 23189 / NBRC 102662 / NCIMB 1420 / SS-2)</name>
    <name type="common">Lewinella nigricans</name>
    <dbReference type="NCBI Taxonomy" id="1122177"/>
    <lineage>
        <taxon>Bacteria</taxon>
        <taxon>Pseudomonadati</taxon>
        <taxon>Bacteroidota</taxon>
        <taxon>Saprospiria</taxon>
        <taxon>Saprospirales</taxon>
        <taxon>Lewinellaceae</taxon>
        <taxon>Flavilitoribacter</taxon>
    </lineage>
</organism>
<dbReference type="GO" id="GO:0004065">
    <property type="term" value="F:arylsulfatase activity"/>
    <property type="evidence" value="ECO:0007669"/>
    <property type="project" value="TreeGrafter"/>
</dbReference>
<sequence length="498" mass="55080">MIRQFTPYFFSLLLLWPLAACNHRSQPDASTSAVTAGKPNIIYILVDDMGYGDLSCYSQQLLQTPNIDQLAADGMRFTRHYSGSTVCGPSRAALLTGKHTGHTTVRGNQPSGQLLAPETTTLAEALKAGGYVTGMAGKWGIGHPPPPDDPLRNGFDQAFGYINMWHAHNFYPEFLYRNGQREKVPGNITDTTYNYARYHPNGMPEGTGVARVKEQHTHPLFEEDALNFIEANRDTSFFLYLALNIPHANNEAGYFLGDGMEVPTYGPYADRDWPQPEKGFAAMIDLIDGTVGRIRDKVQSLGLDKNTLIVFTSDNGPHQEGGHQADFFDSNGPLRGTKRDLYEGGIRMPTIASWPGTIAAGSTTDHISAFWDVLPTFCELAGVAAPEDIDGISFLPTLLGTPEKQRQHQYLYWEFYEAGGKQAVLEGDWKLVRLHLRDDSKAVVTELYHLADDLGETRDLADENPEKVAQLERYLKEAHTPFPGISLFDSGANAETAF</sequence>
<comment type="caution">
    <text evidence="5">The sequence shown here is derived from an EMBL/GenBank/DDBJ whole genome shotgun (WGS) entry which is preliminary data.</text>
</comment>
<dbReference type="Proteomes" id="UP000223913">
    <property type="component" value="Unassembled WGS sequence"/>
</dbReference>
<evidence type="ECO:0000313" key="5">
    <source>
        <dbReference type="EMBL" id="PHN02116.1"/>
    </source>
</evidence>
<keyword evidence="2" id="KW-0378">Hydrolase</keyword>
<keyword evidence="3" id="KW-0732">Signal</keyword>
<dbReference type="PANTHER" id="PTHR42693:SF53">
    <property type="entry name" value="ENDO-4-O-SULFATASE"/>
    <property type="match status" value="1"/>
</dbReference>
<dbReference type="Gene3D" id="3.40.720.10">
    <property type="entry name" value="Alkaline Phosphatase, subunit A"/>
    <property type="match status" value="1"/>
</dbReference>
<name>A0A2D0N174_FLAN2</name>
<protein>
    <submittedName>
        <fullName evidence="5">N-acetylgalactosamine-6-sulfatase</fullName>
    </submittedName>
</protein>
<feature type="domain" description="Sulfatase N-terminal" evidence="4">
    <location>
        <begin position="39"/>
        <end position="383"/>
    </location>
</feature>
<dbReference type="OrthoDB" id="9764377at2"/>
<proteinExistence type="inferred from homology"/>
<accession>A0A2D0N174</accession>
<dbReference type="InterPro" id="IPR000917">
    <property type="entry name" value="Sulfatase_N"/>
</dbReference>
<dbReference type="Gene3D" id="3.30.1120.10">
    <property type="match status" value="1"/>
</dbReference>
<evidence type="ECO:0000259" key="4">
    <source>
        <dbReference type="Pfam" id="PF00884"/>
    </source>
</evidence>
<gene>
    <name evidence="5" type="ORF">CRP01_33545</name>
</gene>
<dbReference type="SUPFAM" id="SSF53649">
    <property type="entry name" value="Alkaline phosphatase-like"/>
    <property type="match status" value="1"/>
</dbReference>